<name>A0A3A3GYN4_PANTH</name>
<protein>
    <submittedName>
        <fullName evidence="2">Uncharacterized protein</fullName>
    </submittedName>
</protein>
<dbReference type="EMBL" id="QYZD01000025">
    <property type="protein sequence ID" value="RJG21327.1"/>
    <property type="molecule type" value="Genomic_DNA"/>
</dbReference>
<evidence type="ECO:0000313" key="2">
    <source>
        <dbReference type="EMBL" id="RJG21327.1"/>
    </source>
</evidence>
<sequence>MFVEAYLQILYDNLQPTTAFPVFLIFGVILLFMFSYIHVRMWLIFASTAAFMFTTFVPLFFFSPYIPTWLHQCGLISEKWLSSEDIMRNVGLGLTYTLFFILMITYTIISIIRSKLKLDQPLEKLIRKKYPTTDDYLKLHHSKIIRYQFCSIKEFDNFIKPSTKYDIDSKLDTERNKRLAYAWVMAGLPVEKAINKVLIDEQFGLVPTFYFRTLEQENQKPAY</sequence>
<organism evidence="2 3">
    <name type="scientific">Paenibacillus thiaminolyticus</name>
    <name type="common">Bacillus thiaminolyticus</name>
    <dbReference type="NCBI Taxonomy" id="49283"/>
    <lineage>
        <taxon>Bacteria</taxon>
        <taxon>Bacillati</taxon>
        <taxon>Bacillota</taxon>
        <taxon>Bacilli</taxon>
        <taxon>Bacillales</taxon>
        <taxon>Paenibacillaceae</taxon>
        <taxon>Paenibacillus</taxon>
    </lineage>
</organism>
<reference evidence="2 3" key="1">
    <citation type="submission" date="2018-09" db="EMBL/GenBank/DDBJ databases">
        <title>Paenibacillus SK2017-BO5.</title>
        <authorList>
            <person name="Piskunova J.V."/>
            <person name="Dubiley S.A."/>
            <person name="Severinov K.V."/>
        </authorList>
    </citation>
    <scope>NUCLEOTIDE SEQUENCE [LARGE SCALE GENOMIC DNA]</scope>
    <source>
        <strain evidence="2 3">BO5</strain>
    </source>
</reference>
<accession>A0A3A3GYN4</accession>
<dbReference type="Proteomes" id="UP000266177">
    <property type="component" value="Unassembled WGS sequence"/>
</dbReference>
<keyword evidence="1" id="KW-1133">Transmembrane helix</keyword>
<dbReference type="RefSeq" id="WP_119795563.1">
    <property type="nucleotide sequence ID" value="NZ_QYZD01000025.1"/>
</dbReference>
<comment type="caution">
    <text evidence="2">The sequence shown here is derived from an EMBL/GenBank/DDBJ whole genome shotgun (WGS) entry which is preliminary data.</text>
</comment>
<feature type="transmembrane region" description="Helical" evidence="1">
    <location>
        <begin position="44"/>
        <end position="66"/>
    </location>
</feature>
<dbReference type="AlphaFoldDB" id="A0A3A3GYN4"/>
<evidence type="ECO:0000256" key="1">
    <source>
        <dbReference type="SAM" id="Phobius"/>
    </source>
</evidence>
<feature type="transmembrane region" description="Helical" evidence="1">
    <location>
        <begin position="86"/>
        <end position="109"/>
    </location>
</feature>
<gene>
    <name evidence="2" type="ORF">DQX05_21735</name>
</gene>
<feature type="transmembrane region" description="Helical" evidence="1">
    <location>
        <begin position="20"/>
        <end position="37"/>
    </location>
</feature>
<keyword evidence="1" id="KW-0812">Transmembrane</keyword>
<keyword evidence="1" id="KW-0472">Membrane</keyword>
<evidence type="ECO:0000313" key="3">
    <source>
        <dbReference type="Proteomes" id="UP000266177"/>
    </source>
</evidence>
<proteinExistence type="predicted"/>